<accession>A0ABY4HQI0</accession>
<evidence type="ECO:0000256" key="1">
    <source>
        <dbReference type="SAM" id="Coils"/>
    </source>
</evidence>
<evidence type="ECO:0000313" key="4">
    <source>
        <dbReference type="Proteomes" id="UP000830454"/>
    </source>
</evidence>
<evidence type="ECO:0008006" key="5">
    <source>
        <dbReference type="Google" id="ProtNLM"/>
    </source>
</evidence>
<keyword evidence="2" id="KW-1133">Transmembrane helix</keyword>
<organism evidence="3 4">
    <name type="scientific">Flavobacterium sediminilitoris</name>
    <dbReference type="NCBI Taxonomy" id="2024526"/>
    <lineage>
        <taxon>Bacteria</taxon>
        <taxon>Pseudomonadati</taxon>
        <taxon>Bacteroidota</taxon>
        <taxon>Flavobacteriia</taxon>
        <taxon>Flavobacteriales</taxon>
        <taxon>Flavobacteriaceae</taxon>
        <taxon>Flavobacterium</taxon>
    </lineage>
</organism>
<proteinExistence type="predicted"/>
<evidence type="ECO:0000313" key="3">
    <source>
        <dbReference type="EMBL" id="UOX35128.1"/>
    </source>
</evidence>
<keyword evidence="2" id="KW-0812">Transmembrane</keyword>
<name>A0ABY4HQI0_9FLAO</name>
<evidence type="ECO:0000256" key="2">
    <source>
        <dbReference type="SAM" id="Phobius"/>
    </source>
</evidence>
<dbReference type="Proteomes" id="UP000830454">
    <property type="component" value="Chromosome"/>
</dbReference>
<gene>
    <name evidence="3" type="ORF">LXD69_06340</name>
</gene>
<keyword evidence="4" id="KW-1185">Reference proteome</keyword>
<dbReference type="RefSeq" id="WP_246918332.1">
    <property type="nucleotide sequence ID" value="NZ_CP090145.1"/>
</dbReference>
<sequence>MKENKNIERLFQEKFKDFEEIPPNAAWENIASKLEKKKDRKRGIPFWFKASGIAASLFLTFFLILNNNKNKEVDIIENSIVIQEKNDIQEKDNLDDISNEKPVVDSKPDGNVVESSFEKGSNIVESTLENTSNSTNESLNNKERILKSKSDGVVVNNDNISNLKKNIENKASNYKEQNKSYSDKINSELVNNDKRNESSFESYMVDEIVKNDENIVLANSNKKNESSNLKSTTNSLDELNQNVFINEEELAEKTKLVDNTRNESLKEENKLDEKRTLTFNETSTNTPYTSNKTDEKKGKNILSIPMDKDSTIVIAEVKTDVNALEQLLKEKEEGRNAVEKEEEKRGKWVVSSNAAPVYFNSVSEGSPIDEQFIDNAKSYSTSLSYGLGIQYALSEKVSLRTGINSIALSYNTNNVYYSNTLDQARSTSLNVETNSNAQFLVLKNNSTVQIQASLFASEVSGLSDVKEASLNQEMGYIEVPLEVSYKLIDKKFGIELIGGMSTLFLSKNTVSLVSNQSEMNIGKASNLNNIHFSSNVGLGFKYSFWKSFNANLQPMFKYQINTFNTNSGNFKPYFVGLYSGISFSF</sequence>
<dbReference type="EMBL" id="CP090145">
    <property type="protein sequence ID" value="UOX35128.1"/>
    <property type="molecule type" value="Genomic_DNA"/>
</dbReference>
<keyword evidence="2" id="KW-0472">Membrane</keyword>
<feature type="coiled-coil region" evidence="1">
    <location>
        <begin position="314"/>
        <end position="344"/>
    </location>
</feature>
<feature type="transmembrane region" description="Helical" evidence="2">
    <location>
        <begin position="46"/>
        <end position="65"/>
    </location>
</feature>
<feature type="coiled-coil region" evidence="1">
    <location>
        <begin position="157"/>
        <end position="184"/>
    </location>
</feature>
<reference evidence="3" key="1">
    <citation type="submission" date="2021-12" db="EMBL/GenBank/DDBJ databases">
        <authorList>
            <person name="Cha I.-T."/>
            <person name="Lee K.-E."/>
            <person name="Park S.-J."/>
        </authorList>
    </citation>
    <scope>NUCLEOTIDE SEQUENCE</scope>
    <source>
        <strain evidence="3">YSM-43</strain>
    </source>
</reference>
<protein>
    <recommendedName>
        <fullName evidence="5">Outer membrane protein beta-barrel domain-containing protein</fullName>
    </recommendedName>
</protein>
<reference evidence="3" key="2">
    <citation type="submission" date="2022-04" db="EMBL/GenBank/DDBJ databases">
        <title>Complete Genome Sequence of Flavobacterium sediminilitoris YSM-43, Isolated from a Tidal Sediment.</title>
        <authorList>
            <person name="Lee P.A."/>
        </authorList>
    </citation>
    <scope>NUCLEOTIDE SEQUENCE</scope>
    <source>
        <strain evidence="3">YSM-43</strain>
    </source>
</reference>
<keyword evidence="1" id="KW-0175">Coiled coil</keyword>